<dbReference type="GO" id="GO:0004674">
    <property type="term" value="F:protein serine/threonine kinase activity"/>
    <property type="evidence" value="ECO:0007669"/>
    <property type="project" value="UniProtKB-KW"/>
</dbReference>
<evidence type="ECO:0000256" key="6">
    <source>
        <dbReference type="ARBA" id="ARBA00022840"/>
    </source>
</evidence>
<evidence type="ECO:0000256" key="2">
    <source>
        <dbReference type="ARBA" id="ARBA00022527"/>
    </source>
</evidence>
<dbReference type="GO" id="GO:0005524">
    <property type="term" value="F:ATP binding"/>
    <property type="evidence" value="ECO:0007669"/>
    <property type="project" value="UniProtKB-KW"/>
</dbReference>
<name>A0AA41N3I0_SCICA</name>
<keyword evidence="5 8" id="KW-0418">Kinase</keyword>
<proteinExistence type="predicted"/>
<dbReference type="EC" id="2.7.11.1" evidence="1"/>
<feature type="region of interest" description="Disordered" evidence="7">
    <location>
        <begin position="278"/>
        <end position="360"/>
    </location>
</feature>
<organism evidence="8 9">
    <name type="scientific">Sciurus carolinensis</name>
    <name type="common">Eastern gray squirrel</name>
    <dbReference type="NCBI Taxonomy" id="30640"/>
    <lineage>
        <taxon>Eukaryota</taxon>
        <taxon>Metazoa</taxon>
        <taxon>Chordata</taxon>
        <taxon>Craniata</taxon>
        <taxon>Vertebrata</taxon>
        <taxon>Euteleostomi</taxon>
        <taxon>Mammalia</taxon>
        <taxon>Eutheria</taxon>
        <taxon>Euarchontoglires</taxon>
        <taxon>Glires</taxon>
        <taxon>Rodentia</taxon>
        <taxon>Sciuromorpha</taxon>
        <taxon>Sciuridae</taxon>
        <taxon>Sciurinae</taxon>
        <taxon>Sciurini</taxon>
        <taxon>Sciurus</taxon>
    </lineage>
</organism>
<feature type="compositionally biased region" description="Low complexity" evidence="7">
    <location>
        <begin position="289"/>
        <end position="306"/>
    </location>
</feature>
<gene>
    <name evidence="8" type="ORF">SUZIE_170845</name>
</gene>
<dbReference type="PANTHER" id="PTHR24346">
    <property type="entry name" value="MAP/MICROTUBULE AFFINITY-REGULATING KINASE"/>
    <property type="match status" value="1"/>
</dbReference>
<evidence type="ECO:0000256" key="4">
    <source>
        <dbReference type="ARBA" id="ARBA00022741"/>
    </source>
</evidence>
<keyword evidence="4" id="KW-0547">Nucleotide-binding</keyword>
<evidence type="ECO:0000256" key="3">
    <source>
        <dbReference type="ARBA" id="ARBA00022679"/>
    </source>
</evidence>
<keyword evidence="6" id="KW-0067">ATP-binding</keyword>
<sequence length="360" mass="37300">MRLAQDILMGTGLAVKALCKGEQGPSAITTEVDLMKAMERLNMVQLFQVIETPGRVSPGKPAGGGPLLWHIPVGVGLPAEEARAVPADGQCPAPPPWNVKVESILLDGRGHVGLCALRRGRRLAASPGEMLTASLYGPEPPRQEFHGPMADVCSPASSSTRCSRGAAVPLMEHGLSGSHHPPAQGSTQAHGLIAEMLTVDPTARPTLDEVLGHLWLSPGQQRCGSAVLESPPPTGIPPRRGSCWVWVSASRTTGTLGDLEIPCSHGHLSDAPAPADPGAGWAVLRRPVPSSSGSSGSSGSWAPSASLPCRSSSQPALSSFRGGAQAEGAEAESTQRSQPTRPETRPPETQAAQQVGPRSP</sequence>
<dbReference type="SUPFAM" id="SSF56112">
    <property type="entry name" value="Protein kinase-like (PK-like)"/>
    <property type="match status" value="1"/>
</dbReference>
<feature type="compositionally biased region" description="Low complexity" evidence="7">
    <location>
        <begin position="322"/>
        <end position="341"/>
    </location>
</feature>
<evidence type="ECO:0000256" key="7">
    <source>
        <dbReference type="SAM" id="MobiDB-lite"/>
    </source>
</evidence>
<keyword evidence="2" id="KW-0723">Serine/threonine-protein kinase</keyword>
<dbReference type="PANTHER" id="PTHR24346:SF82">
    <property type="entry name" value="KP78A-RELATED"/>
    <property type="match status" value="1"/>
</dbReference>
<comment type="caution">
    <text evidence="8">The sequence shown here is derived from an EMBL/GenBank/DDBJ whole genome shotgun (WGS) entry which is preliminary data.</text>
</comment>
<evidence type="ECO:0000256" key="1">
    <source>
        <dbReference type="ARBA" id="ARBA00012513"/>
    </source>
</evidence>
<evidence type="ECO:0000313" key="9">
    <source>
        <dbReference type="Proteomes" id="UP001166674"/>
    </source>
</evidence>
<keyword evidence="9" id="KW-1185">Reference proteome</keyword>
<dbReference type="Proteomes" id="UP001166674">
    <property type="component" value="Unassembled WGS sequence"/>
</dbReference>
<dbReference type="GO" id="GO:0035556">
    <property type="term" value="P:intracellular signal transduction"/>
    <property type="evidence" value="ECO:0007669"/>
    <property type="project" value="TreeGrafter"/>
</dbReference>
<protein>
    <recommendedName>
        <fullName evidence="1">non-specific serine/threonine protein kinase</fullName>
        <ecNumber evidence="1">2.7.11.1</ecNumber>
    </recommendedName>
</protein>
<reference evidence="8" key="1">
    <citation type="submission" date="2020-03" db="EMBL/GenBank/DDBJ databases">
        <title>Studies in the Genomics of Life Span.</title>
        <authorList>
            <person name="Glass D."/>
        </authorList>
    </citation>
    <scope>NUCLEOTIDE SEQUENCE</scope>
    <source>
        <strain evidence="8">SUZIE</strain>
        <tissue evidence="8">Muscle</tissue>
    </source>
</reference>
<keyword evidence="3" id="KW-0808">Transferase</keyword>
<evidence type="ECO:0000256" key="5">
    <source>
        <dbReference type="ARBA" id="ARBA00022777"/>
    </source>
</evidence>
<dbReference type="GO" id="GO:0005737">
    <property type="term" value="C:cytoplasm"/>
    <property type="evidence" value="ECO:0007669"/>
    <property type="project" value="TreeGrafter"/>
</dbReference>
<evidence type="ECO:0000313" key="8">
    <source>
        <dbReference type="EMBL" id="MBZ3883016.1"/>
    </source>
</evidence>
<dbReference type="InterPro" id="IPR011009">
    <property type="entry name" value="Kinase-like_dom_sf"/>
</dbReference>
<accession>A0AA41N3I0</accession>
<dbReference type="AlphaFoldDB" id="A0AA41N3I0"/>
<dbReference type="EMBL" id="JAATJV010384896">
    <property type="protein sequence ID" value="MBZ3883016.1"/>
    <property type="molecule type" value="Genomic_DNA"/>
</dbReference>